<evidence type="ECO:0000256" key="2">
    <source>
        <dbReference type="ARBA" id="ARBA00022840"/>
    </source>
</evidence>
<feature type="region of interest" description="Disordered" evidence="3">
    <location>
        <begin position="411"/>
        <end position="444"/>
    </location>
</feature>
<accession>A0A8R1YHN3</accession>
<dbReference type="EnsemblMetazoa" id="PPA26037.1">
    <property type="protein sequence ID" value="PPA26037.1"/>
    <property type="gene ID" value="WBGene00115591"/>
</dbReference>
<dbReference type="Gene3D" id="1.10.510.10">
    <property type="entry name" value="Transferase(Phosphotransferase) domain 1"/>
    <property type="match status" value="1"/>
</dbReference>
<dbReference type="GO" id="GO:0005634">
    <property type="term" value="C:nucleus"/>
    <property type="evidence" value="ECO:0000318"/>
    <property type="project" value="GO_Central"/>
</dbReference>
<dbReference type="Proteomes" id="UP000005239">
    <property type="component" value="Unassembled WGS sequence"/>
</dbReference>
<dbReference type="SMART" id="SM00220">
    <property type="entry name" value="S_TKc"/>
    <property type="match status" value="1"/>
</dbReference>
<dbReference type="AlphaFoldDB" id="A0A2A6BLL1"/>
<keyword evidence="2" id="KW-0067">ATP-binding</keyword>
<evidence type="ECO:0000256" key="1">
    <source>
        <dbReference type="ARBA" id="ARBA00022741"/>
    </source>
</evidence>
<dbReference type="GO" id="GO:0005524">
    <property type="term" value="F:ATP binding"/>
    <property type="evidence" value="ECO:0007669"/>
    <property type="project" value="UniProtKB-KW"/>
</dbReference>
<dbReference type="Gene3D" id="3.30.200.20">
    <property type="entry name" value="Phosphorylase Kinase, domain 1"/>
    <property type="match status" value="1"/>
</dbReference>
<sequence length="444" mass="51013">MEPAQNFVDIESRKEMGAFLIPTKLAEEYPERNFLDRGGYGIVFGLEGNPNKKELAVKKFIEPFKYMGRAKKCFRELQLIGSLNHKNIVKLKSMYTTPADPNSNEPFAVYLVTEYAGPDLRMWMNRETNEEKVFSMRDIKRIISELLRALKYLNSAKVIHRDLKPDNMAISCTTGRLTVLDFGFARAFDRGNQLTTDPGTCYYRSIETIDKVDRERTAPADERPSIRTKYDEKADMWSVGAILCEILTDKILFKTEPATALNTKDNPTLKAIELLGPISECVLKKVSASCQKFLRDKTPLIQEEKATKGIPNRIDFLEYFQQNARCWHQADISKERVALLNFIDRTLEWNPKKRLSVDAALRHPFLAAARAASEEVVAPHTIEDEADRPLEQWQKRIDEFIHTPRANDRVKRKVIAGIKAKKEKSRKEKAKKSTRTSPRRNGKK</sequence>
<dbReference type="GO" id="GO:0004674">
    <property type="term" value="F:protein serine/threonine kinase activity"/>
    <property type="evidence" value="ECO:0000318"/>
    <property type="project" value="GO_Central"/>
</dbReference>
<dbReference type="PANTHER" id="PTHR24055">
    <property type="entry name" value="MITOGEN-ACTIVATED PROTEIN KINASE"/>
    <property type="match status" value="1"/>
</dbReference>
<organism evidence="4 5">
    <name type="scientific">Pristionchus pacificus</name>
    <name type="common">Parasitic nematode worm</name>
    <dbReference type="NCBI Taxonomy" id="54126"/>
    <lineage>
        <taxon>Eukaryota</taxon>
        <taxon>Metazoa</taxon>
        <taxon>Ecdysozoa</taxon>
        <taxon>Nematoda</taxon>
        <taxon>Chromadorea</taxon>
        <taxon>Rhabditida</taxon>
        <taxon>Rhabditina</taxon>
        <taxon>Diplogasteromorpha</taxon>
        <taxon>Diplogasteroidea</taxon>
        <taxon>Neodiplogasteridae</taxon>
        <taxon>Pristionchus</taxon>
    </lineage>
</organism>
<reference evidence="5" key="1">
    <citation type="journal article" date="2008" name="Nat. Genet.">
        <title>The Pristionchus pacificus genome provides a unique perspective on nematode lifestyle and parasitism.</title>
        <authorList>
            <person name="Dieterich C."/>
            <person name="Clifton S.W."/>
            <person name="Schuster L.N."/>
            <person name="Chinwalla A."/>
            <person name="Delehaunty K."/>
            <person name="Dinkelacker I."/>
            <person name="Fulton L."/>
            <person name="Fulton R."/>
            <person name="Godfrey J."/>
            <person name="Minx P."/>
            <person name="Mitreva M."/>
            <person name="Roeseler W."/>
            <person name="Tian H."/>
            <person name="Witte H."/>
            <person name="Yang S.P."/>
            <person name="Wilson R.K."/>
            <person name="Sommer R.J."/>
        </authorList>
    </citation>
    <scope>NUCLEOTIDE SEQUENCE [LARGE SCALE GENOMIC DNA]</scope>
    <source>
        <strain evidence="5">PS312</strain>
    </source>
</reference>
<evidence type="ECO:0000313" key="4">
    <source>
        <dbReference type="EnsemblMetazoa" id="PPA26037.1"/>
    </source>
</evidence>
<proteinExistence type="predicted"/>
<dbReference type="InterPro" id="IPR011009">
    <property type="entry name" value="Kinase-like_dom_sf"/>
</dbReference>
<keyword evidence="1" id="KW-0547">Nucleotide-binding</keyword>
<dbReference type="GO" id="GO:0035556">
    <property type="term" value="P:intracellular signal transduction"/>
    <property type="evidence" value="ECO:0000318"/>
    <property type="project" value="GO_Central"/>
</dbReference>
<dbReference type="PROSITE" id="PS50011">
    <property type="entry name" value="PROTEIN_KINASE_DOM"/>
    <property type="match status" value="1"/>
</dbReference>
<keyword evidence="5" id="KW-1185">Reference proteome</keyword>
<dbReference type="Pfam" id="PF00069">
    <property type="entry name" value="Pkinase"/>
    <property type="match status" value="1"/>
</dbReference>
<gene>
    <name evidence="4" type="primary">WBGene00115591</name>
</gene>
<accession>A0A2A6BLL1</accession>
<protein>
    <submittedName>
        <fullName evidence="4">Protein kinase domain-containing protein</fullName>
    </submittedName>
</protein>
<evidence type="ECO:0000256" key="3">
    <source>
        <dbReference type="SAM" id="MobiDB-lite"/>
    </source>
</evidence>
<dbReference type="InterPro" id="IPR000719">
    <property type="entry name" value="Prot_kinase_dom"/>
</dbReference>
<dbReference type="GO" id="GO:0005737">
    <property type="term" value="C:cytoplasm"/>
    <property type="evidence" value="ECO:0000318"/>
    <property type="project" value="GO_Central"/>
</dbReference>
<dbReference type="InterPro" id="IPR050117">
    <property type="entry name" value="MAPK"/>
</dbReference>
<name>A0A2A6BLL1_PRIPA</name>
<dbReference type="FunFam" id="1.10.510.10:FF:001898">
    <property type="entry name" value="Uncharacterized protein"/>
    <property type="match status" value="1"/>
</dbReference>
<reference evidence="4" key="2">
    <citation type="submission" date="2022-06" db="UniProtKB">
        <authorList>
            <consortium name="EnsemblMetazoa"/>
        </authorList>
    </citation>
    <scope>IDENTIFICATION</scope>
    <source>
        <strain evidence="4">PS312</strain>
    </source>
</reference>
<evidence type="ECO:0000313" key="5">
    <source>
        <dbReference type="Proteomes" id="UP000005239"/>
    </source>
</evidence>
<dbReference type="SUPFAM" id="SSF56112">
    <property type="entry name" value="Protein kinase-like (PK-like)"/>
    <property type="match status" value="1"/>
</dbReference>